<organism evidence="1 2">
    <name type="scientific">Hathewaya histolytica</name>
    <name type="common">Clostridium histolyticum</name>
    <dbReference type="NCBI Taxonomy" id="1498"/>
    <lineage>
        <taxon>Bacteria</taxon>
        <taxon>Bacillati</taxon>
        <taxon>Bacillota</taxon>
        <taxon>Clostridia</taxon>
        <taxon>Eubacteriales</taxon>
        <taxon>Clostridiaceae</taxon>
        <taxon>Hathewaya</taxon>
    </lineage>
</organism>
<dbReference type="Proteomes" id="UP000308489">
    <property type="component" value="Chromosome 1"/>
</dbReference>
<name>A0A4U9RA97_HATHI</name>
<dbReference type="RefSeq" id="WP_138209936.1">
    <property type="nucleotide sequence ID" value="NZ_CBCRUQ010000020.1"/>
</dbReference>
<protein>
    <submittedName>
        <fullName evidence="1">Uncharacterized protein</fullName>
    </submittedName>
</protein>
<reference evidence="1 2" key="1">
    <citation type="submission" date="2019-05" db="EMBL/GenBank/DDBJ databases">
        <authorList>
            <consortium name="Pathogen Informatics"/>
        </authorList>
    </citation>
    <scope>NUCLEOTIDE SEQUENCE [LARGE SCALE GENOMIC DNA]</scope>
    <source>
        <strain evidence="1 2">NCTC503</strain>
    </source>
</reference>
<dbReference type="EMBL" id="LR590481">
    <property type="protein sequence ID" value="VTQ88575.1"/>
    <property type="molecule type" value="Genomic_DNA"/>
</dbReference>
<accession>A0A4U9RA97</accession>
<evidence type="ECO:0000313" key="2">
    <source>
        <dbReference type="Proteomes" id="UP000308489"/>
    </source>
</evidence>
<proteinExistence type="predicted"/>
<evidence type="ECO:0000313" key="1">
    <source>
        <dbReference type="EMBL" id="VTQ88575.1"/>
    </source>
</evidence>
<dbReference type="AlphaFoldDB" id="A0A4U9RA97"/>
<keyword evidence="2" id="KW-1185">Reference proteome</keyword>
<sequence length="59" mass="6617">MKVKVKCDECKTIYKIDAESLKEAKSFKKATSCTCMKCMSLSGVDLVKIHGNTVMLVWN</sequence>
<dbReference type="KEGG" id="hhw:NCTC503_01262"/>
<gene>
    <name evidence="1" type="ORF">NCTC503_01262</name>
</gene>